<proteinExistence type="predicted"/>
<comment type="caution">
    <text evidence="5">The sequence shown here is derived from an EMBL/GenBank/DDBJ whole genome shotgun (WGS) entry which is preliminary data.</text>
</comment>
<name>A0A151K1T9_9HYME</name>
<dbReference type="InterPro" id="IPR011146">
    <property type="entry name" value="HIT-like"/>
</dbReference>
<dbReference type="PRINTS" id="PR00332">
    <property type="entry name" value="HISTRIAD"/>
</dbReference>
<dbReference type="InterPro" id="IPR036265">
    <property type="entry name" value="HIT-like_sf"/>
</dbReference>
<accession>A0A151K1T9</accession>
<evidence type="ECO:0000313" key="6">
    <source>
        <dbReference type="Proteomes" id="UP000078542"/>
    </source>
</evidence>
<evidence type="ECO:0000313" key="5">
    <source>
        <dbReference type="EMBL" id="KYN50017.1"/>
    </source>
</evidence>
<dbReference type="Gene3D" id="3.30.428.10">
    <property type="entry name" value="HIT-like"/>
    <property type="match status" value="1"/>
</dbReference>
<protein>
    <recommendedName>
        <fullName evidence="4">HIT domain-containing protein</fullName>
    </recommendedName>
</protein>
<evidence type="ECO:0000256" key="1">
    <source>
        <dbReference type="PIRSR" id="PIRSR601310-1"/>
    </source>
</evidence>
<organism evidence="5 6">
    <name type="scientific">Cyphomyrmex costatus</name>
    <dbReference type="NCBI Taxonomy" id="456900"/>
    <lineage>
        <taxon>Eukaryota</taxon>
        <taxon>Metazoa</taxon>
        <taxon>Ecdysozoa</taxon>
        <taxon>Arthropoda</taxon>
        <taxon>Hexapoda</taxon>
        <taxon>Insecta</taxon>
        <taxon>Pterygota</taxon>
        <taxon>Neoptera</taxon>
        <taxon>Endopterygota</taxon>
        <taxon>Hymenoptera</taxon>
        <taxon>Apocrita</taxon>
        <taxon>Aculeata</taxon>
        <taxon>Formicoidea</taxon>
        <taxon>Formicidae</taxon>
        <taxon>Myrmicinae</taxon>
        <taxon>Cyphomyrmex</taxon>
    </lineage>
</organism>
<dbReference type="Proteomes" id="UP000078542">
    <property type="component" value="Unassembled WGS sequence"/>
</dbReference>
<dbReference type="AlphaFoldDB" id="A0A151K1T9"/>
<feature type="domain" description="HIT" evidence="4">
    <location>
        <begin position="9"/>
        <end position="119"/>
    </location>
</feature>
<dbReference type="PANTHER" id="PTHR23089">
    <property type="entry name" value="HISTIDINE TRIAD HIT PROTEIN"/>
    <property type="match status" value="1"/>
</dbReference>
<evidence type="ECO:0000259" key="4">
    <source>
        <dbReference type="PROSITE" id="PS51084"/>
    </source>
</evidence>
<reference evidence="5 6" key="1">
    <citation type="submission" date="2016-03" db="EMBL/GenBank/DDBJ databases">
        <title>Cyphomyrmex costatus WGS genome.</title>
        <authorList>
            <person name="Nygaard S."/>
            <person name="Hu H."/>
            <person name="Boomsma J."/>
            <person name="Zhang G."/>
        </authorList>
    </citation>
    <scope>NUCLEOTIDE SEQUENCE [LARGE SCALE GENOMIC DNA]</scope>
    <source>
        <strain evidence="5">MS0001</strain>
        <tissue evidence="5">Whole body</tissue>
    </source>
</reference>
<dbReference type="STRING" id="456900.A0A151K1T9"/>
<gene>
    <name evidence="5" type="ORF">ALC62_00044</name>
</gene>
<feature type="active site" description="Tele-AMP-histidine intermediate" evidence="1">
    <location>
        <position position="102"/>
    </location>
</feature>
<dbReference type="Pfam" id="PF01230">
    <property type="entry name" value="HIT"/>
    <property type="match status" value="1"/>
</dbReference>
<keyword evidence="6" id="KW-1185">Reference proteome</keyword>
<sequence>MISTAEDCIFCKIVSGEIPADKVGETEHTVAFRDINPQAPTHVLVVPKVHQPDIASLAAAEPEVAVALLQETQRVANDEAGGSYTLLFNTGADSFQTVFHCHGHVLAGFDTLHFPAATN</sequence>
<evidence type="ECO:0000256" key="2">
    <source>
        <dbReference type="PIRSR" id="PIRSR601310-3"/>
    </source>
</evidence>
<dbReference type="SUPFAM" id="SSF54197">
    <property type="entry name" value="HIT-like"/>
    <property type="match status" value="1"/>
</dbReference>
<dbReference type="InterPro" id="IPR001310">
    <property type="entry name" value="Histidine_triad_HIT"/>
</dbReference>
<dbReference type="EMBL" id="LKEX01008689">
    <property type="protein sequence ID" value="KYN50017.1"/>
    <property type="molecule type" value="Genomic_DNA"/>
</dbReference>
<dbReference type="GO" id="GO:0003824">
    <property type="term" value="F:catalytic activity"/>
    <property type="evidence" value="ECO:0007669"/>
    <property type="project" value="InterPro"/>
</dbReference>
<evidence type="ECO:0000256" key="3">
    <source>
        <dbReference type="PROSITE-ProRule" id="PRU00464"/>
    </source>
</evidence>
<feature type="short sequence motif" description="Histidine triad motif" evidence="2 3">
    <location>
        <begin position="100"/>
        <end position="104"/>
    </location>
</feature>
<dbReference type="PROSITE" id="PS51084">
    <property type="entry name" value="HIT_2"/>
    <property type="match status" value="1"/>
</dbReference>